<sequence>MRPQETRTIKPEEAGQPLEKHPMLTEDEDQPPYLGIVPSDMLLITNVSLSPLDFTTLYRARTQFQSEIAKYLASNPTDAARIKFKTLVMVYESINGTAPRCLQDLIILYTPARLLRSSTSARLAVPRTKGRKGSRFWLRRGGTTSPSHSDLLNLSLCLKRVLKLTSPMIS</sequence>
<comment type="caution">
    <text evidence="2">The sequence shown here is derived from an EMBL/GenBank/DDBJ whole genome shotgun (WGS) entry which is preliminary data.</text>
</comment>
<gene>
    <name evidence="2" type="ORF">Z043_112966</name>
</gene>
<evidence type="ECO:0000313" key="2">
    <source>
        <dbReference type="EMBL" id="KPP68362.1"/>
    </source>
</evidence>
<feature type="compositionally biased region" description="Basic and acidic residues" evidence="1">
    <location>
        <begin position="1"/>
        <end position="24"/>
    </location>
</feature>
<reference evidence="2 3" key="1">
    <citation type="submission" date="2015-08" db="EMBL/GenBank/DDBJ databases">
        <title>The genome of the Asian arowana (Scleropages formosus).</title>
        <authorList>
            <person name="Tan M.H."/>
            <person name="Gan H.M."/>
            <person name="Croft L.J."/>
            <person name="Austin C.M."/>
        </authorList>
    </citation>
    <scope>NUCLEOTIDE SEQUENCE [LARGE SCALE GENOMIC DNA]</scope>
    <source>
        <strain evidence="2">Aro1</strain>
    </source>
</reference>
<evidence type="ECO:0000256" key="1">
    <source>
        <dbReference type="SAM" id="MobiDB-lite"/>
    </source>
</evidence>
<dbReference type="AlphaFoldDB" id="A0A0P7UJF2"/>
<feature type="region of interest" description="Disordered" evidence="1">
    <location>
        <begin position="1"/>
        <end position="30"/>
    </location>
</feature>
<protein>
    <submittedName>
        <fullName evidence="2">Uncharacterized protein</fullName>
    </submittedName>
</protein>
<organism evidence="2 3">
    <name type="scientific">Scleropages formosus</name>
    <name type="common">Asian bonytongue</name>
    <name type="synonym">Osteoglossum formosum</name>
    <dbReference type="NCBI Taxonomy" id="113540"/>
    <lineage>
        <taxon>Eukaryota</taxon>
        <taxon>Metazoa</taxon>
        <taxon>Chordata</taxon>
        <taxon>Craniata</taxon>
        <taxon>Vertebrata</taxon>
        <taxon>Euteleostomi</taxon>
        <taxon>Actinopterygii</taxon>
        <taxon>Neopterygii</taxon>
        <taxon>Teleostei</taxon>
        <taxon>Osteoglossocephala</taxon>
        <taxon>Osteoglossomorpha</taxon>
        <taxon>Osteoglossiformes</taxon>
        <taxon>Osteoglossidae</taxon>
        <taxon>Scleropages</taxon>
    </lineage>
</organism>
<proteinExistence type="predicted"/>
<dbReference type="Proteomes" id="UP000034805">
    <property type="component" value="Unassembled WGS sequence"/>
</dbReference>
<name>A0A0P7UJF2_SCLFO</name>
<evidence type="ECO:0000313" key="3">
    <source>
        <dbReference type="Proteomes" id="UP000034805"/>
    </source>
</evidence>
<accession>A0A0P7UJF2</accession>
<dbReference type="EMBL" id="JARO02004532">
    <property type="protein sequence ID" value="KPP68362.1"/>
    <property type="molecule type" value="Genomic_DNA"/>
</dbReference>